<dbReference type="InterPro" id="IPR001736">
    <property type="entry name" value="PLipase_D/transphosphatidylase"/>
</dbReference>
<dbReference type="AlphaFoldDB" id="A0A133PQP2"/>
<dbReference type="GO" id="GO:0003824">
    <property type="term" value="F:catalytic activity"/>
    <property type="evidence" value="ECO:0007669"/>
    <property type="project" value="InterPro"/>
</dbReference>
<dbReference type="EMBL" id="LRQE01000022">
    <property type="protein sequence ID" value="KXA30916.1"/>
    <property type="molecule type" value="Genomic_DNA"/>
</dbReference>
<accession>A0A133PQP2</accession>
<dbReference type="GO" id="GO:0006793">
    <property type="term" value="P:phosphorus metabolic process"/>
    <property type="evidence" value="ECO:0007669"/>
    <property type="project" value="UniProtKB-ARBA"/>
</dbReference>
<evidence type="ECO:0000313" key="3">
    <source>
        <dbReference type="Proteomes" id="UP000070174"/>
    </source>
</evidence>
<dbReference type="SUPFAM" id="SSF56024">
    <property type="entry name" value="Phospholipase D/nuclease"/>
    <property type="match status" value="2"/>
</dbReference>
<proteinExistence type="predicted"/>
<dbReference type="CDD" id="cd09129">
    <property type="entry name" value="PLDc_unchar2_1"/>
    <property type="match status" value="1"/>
</dbReference>
<evidence type="ECO:0000259" key="1">
    <source>
        <dbReference type="PROSITE" id="PS50035"/>
    </source>
</evidence>
<dbReference type="Pfam" id="PF13091">
    <property type="entry name" value="PLDc_2"/>
    <property type="match status" value="1"/>
</dbReference>
<dbReference type="CDD" id="cd09130">
    <property type="entry name" value="PLDc_unchar2_2"/>
    <property type="match status" value="1"/>
</dbReference>
<dbReference type="PATRIC" id="fig|54005.3.peg.684"/>
<name>A0A133PQP2_9FIRM</name>
<feature type="domain" description="PLD phosphodiesterase" evidence="1">
    <location>
        <begin position="371"/>
        <end position="402"/>
    </location>
</feature>
<protein>
    <recommendedName>
        <fullName evidence="1">PLD phosphodiesterase domain-containing protein</fullName>
    </recommendedName>
</protein>
<gene>
    <name evidence="2" type="ORF">HMPREF3229_00696</name>
</gene>
<evidence type="ECO:0000313" key="2">
    <source>
        <dbReference type="EMBL" id="KXA30916.1"/>
    </source>
</evidence>
<reference evidence="2 3" key="1">
    <citation type="submission" date="2016-01" db="EMBL/GenBank/DDBJ databases">
        <authorList>
            <person name="Oliw E.H."/>
        </authorList>
    </citation>
    <scope>NUCLEOTIDE SEQUENCE [LARGE SCALE GENOMIC DNA]</scope>
    <source>
        <strain evidence="2 3">CMW7756A</strain>
    </source>
</reference>
<dbReference type="InterPro" id="IPR025202">
    <property type="entry name" value="PLD-like_dom"/>
</dbReference>
<comment type="caution">
    <text evidence="2">The sequence shown here is derived from an EMBL/GenBank/DDBJ whole genome shotgun (WGS) entry which is preliminary data.</text>
</comment>
<organism evidence="2">
    <name type="scientific">Peptoniphilus harei</name>
    <dbReference type="NCBI Taxonomy" id="54005"/>
    <lineage>
        <taxon>Bacteria</taxon>
        <taxon>Bacillati</taxon>
        <taxon>Bacillota</taxon>
        <taxon>Tissierellia</taxon>
        <taxon>Tissierellales</taxon>
        <taxon>Peptoniphilaceae</taxon>
        <taxon>Peptoniphilus</taxon>
    </lineage>
</organism>
<sequence>MEKILKKKKKIMILVLLLIIIPILYSLNTKNPPSTNLSSDFKDADCEFLYDLTYLKDGKRLHEKRIFKREMELIKNAKDFLMVDFFLFNDEYPSSMSFPSQVEEMTDLLIAKKKENPAMPILFVTDPINNFYGAYEEDNLKRLRENGIDVVITDLNKMRDSNALVSGFYRAYLQWFGTSGGGWIKNFFDKDADKVNVRSILKLANFKGNHRKVLISEKEALVASANPHDPSAHHSNVAIAFHGKSMEDLIKSESIFFDKLPSVIENFKAEEVTSLYKLKVITEGKIYDEISKNIKETKKGDEINLGIFYLSEFRILRELGDASKRGVDVKIIADLNKDAFGLEKNGSPNRPALSQLKEDYPDINIRWYQTSGEQFHTKFIYFDFKDKNPLAILGSANYTRRNLDNFNLETNLAVEMEKDSPMAKEMKDYYARIWNNKGGDYTLPLEDFYEKGFLLRILWKIQEKTGLCTW</sequence>
<dbReference type="Proteomes" id="UP000070174">
    <property type="component" value="Unassembled WGS sequence"/>
</dbReference>
<dbReference type="PROSITE" id="PS50035">
    <property type="entry name" value="PLD"/>
    <property type="match status" value="1"/>
</dbReference>
<dbReference type="Gene3D" id="3.30.870.10">
    <property type="entry name" value="Endonuclease Chain A"/>
    <property type="match status" value="2"/>
</dbReference>